<reference evidence="1 2" key="3">
    <citation type="journal article" date="2022" name="Microbiol. Spectr.">
        <title>Folding features and dynamics of 3D genome architecture in plant fungal pathogens.</title>
        <authorList>
            <person name="Xia C."/>
        </authorList>
    </citation>
    <scope>NUCLEOTIDE SEQUENCE [LARGE SCALE GENOMIC DNA]</scope>
    <source>
        <strain evidence="1 2">93-210</strain>
    </source>
</reference>
<proteinExistence type="predicted"/>
<evidence type="ECO:0000313" key="1">
    <source>
        <dbReference type="EMBL" id="KAI7949517.1"/>
    </source>
</evidence>
<dbReference type="Proteomes" id="UP001060170">
    <property type="component" value="Chromosome 8"/>
</dbReference>
<accession>A0ACC0EA86</accession>
<name>A0ACC0EA86_9BASI</name>
<comment type="caution">
    <text evidence="1">The sequence shown here is derived from an EMBL/GenBank/DDBJ whole genome shotgun (WGS) entry which is preliminary data.</text>
</comment>
<dbReference type="EMBL" id="CM045872">
    <property type="protein sequence ID" value="KAI7949517.1"/>
    <property type="molecule type" value="Genomic_DNA"/>
</dbReference>
<keyword evidence="2" id="KW-1185">Reference proteome</keyword>
<gene>
    <name evidence="1" type="ORF">MJO28_008338</name>
</gene>
<evidence type="ECO:0000313" key="2">
    <source>
        <dbReference type="Proteomes" id="UP001060170"/>
    </source>
</evidence>
<organism evidence="1 2">
    <name type="scientific">Puccinia striiformis f. sp. tritici</name>
    <dbReference type="NCBI Taxonomy" id="168172"/>
    <lineage>
        <taxon>Eukaryota</taxon>
        <taxon>Fungi</taxon>
        <taxon>Dikarya</taxon>
        <taxon>Basidiomycota</taxon>
        <taxon>Pucciniomycotina</taxon>
        <taxon>Pucciniomycetes</taxon>
        <taxon>Pucciniales</taxon>
        <taxon>Pucciniaceae</taxon>
        <taxon>Puccinia</taxon>
    </lineage>
</organism>
<reference evidence="2" key="1">
    <citation type="journal article" date="2018" name="BMC Genomics">
        <title>Genomic insights into host adaptation between the wheat stripe rust pathogen (Puccinia striiformis f. sp. tritici) and the barley stripe rust pathogen (Puccinia striiformis f. sp. hordei).</title>
        <authorList>
            <person name="Xia C."/>
            <person name="Wang M."/>
            <person name="Yin C."/>
            <person name="Cornejo O.E."/>
            <person name="Hulbert S.H."/>
            <person name="Chen X."/>
        </authorList>
    </citation>
    <scope>NUCLEOTIDE SEQUENCE [LARGE SCALE GENOMIC DNA]</scope>
    <source>
        <strain evidence="2">93-210</strain>
    </source>
</reference>
<sequence length="74" mass="8262">MRPSLLSTEETGSRPLNPNSAIWTNTGGSPKLRHASSFHHLGLQKEDRPGQQSHQIQGSALRPWFPSEGRARLY</sequence>
<protein>
    <submittedName>
        <fullName evidence="1">Uncharacterized protein</fullName>
    </submittedName>
</protein>
<reference evidence="2" key="2">
    <citation type="journal article" date="2018" name="Mol. Plant Microbe Interact.">
        <title>Genome sequence resources for the wheat stripe rust pathogen (Puccinia striiformis f. sp. tritici) and the barley stripe rust pathogen (Puccinia striiformis f. sp. hordei).</title>
        <authorList>
            <person name="Xia C."/>
            <person name="Wang M."/>
            <person name="Yin C."/>
            <person name="Cornejo O.E."/>
            <person name="Hulbert S.H."/>
            <person name="Chen X."/>
        </authorList>
    </citation>
    <scope>NUCLEOTIDE SEQUENCE [LARGE SCALE GENOMIC DNA]</scope>
    <source>
        <strain evidence="2">93-210</strain>
    </source>
</reference>